<feature type="compositionally biased region" description="Polar residues" evidence="2">
    <location>
        <begin position="89"/>
        <end position="102"/>
    </location>
</feature>
<dbReference type="EMBL" id="CAJHJT010000023">
    <property type="protein sequence ID" value="CAD7001598.1"/>
    <property type="molecule type" value="Genomic_DNA"/>
</dbReference>
<evidence type="ECO:0000256" key="1">
    <source>
        <dbReference type="SAM" id="Coils"/>
    </source>
</evidence>
<gene>
    <name evidence="3" type="ORF">CCAP1982_LOCUS10092</name>
</gene>
<dbReference type="Proteomes" id="UP000606786">
    <property type="component" value="Unassembled WGS sequence"/>
</dbReference>
<reference evidence="3" key="1">
    <citation type="submission" date="2020-11" db="EMBL/GenBank/DDBJ databases">
        <authorList>
            <person name="Whitehead M."/>
        </authorList>
    </citation>
    <scope>NUCLEOTIDE SEQUENCE</scope>
    <source>
        <strain evidence="3">EGII</strain>
    </source>
</reference>
<organism evidence="3 4">
    <name type="scientific">Ceratitis capitata</name>
    <name type="common">Mediterranean fruit fly</name>
    <name type="synonym">Tephritis capitata</name>
    <dbReference type="NCBI Taxonomy" id="7213"/>
    <lineage>
        <taxon>Eukaryota</taxon>
        <taxon>Metazoa</taxon>
        <taxon>Ecdysozoa</taxon>
        <taxon>Arthropoda</taxon>
        <taxon>Hexapoda</taxon>
        <taxon>Insecta</taxon>
        <taxon>Pterygota</taxon>
        <taxon>Neoptera</taxon>
        <taxon>Endopterygota</taxon>
        <taxon>Diptera</taxon>
        <taxon>Brachycera</taxon>
        <taxon>Muscomorpha</taxon>
        <taxon>Tephritoidea</taxon>
        <taxon>Tephritidae</taxon>
        <taxon>Ceratitis</taxon>
        <taxon>Ceratitis</taxon>
    </lineage>
</organism>
<evidence type="ECO:0000256" key="2">
    <source>
        <dbReference type="SAM" id="MobiDB-lite"/>
    </source>
</evidence>
<feature type="region of interest" description="Disordered" evidence="2">
    <location>
        <begin position="81"/>
        <end position="102"/>
    </location>
</feature>
<keyword evidence="4" id="KW-1185">Reference proteome</keyword>
<feature type="coiled-coil region" evidence="1">
    <location>
        <begin position="44"/>
        <end position="71"/>
    </location>
</feature>
<dbReference type="AlphaFoldDB" id="A0A811UTF0"/>
<name>A0A811UTF0_CERCA</name>
<evidence type="ECO:0000313" key="4">
    <source>
        <dbReference type="Proteomes" id="UP000606786"/>
    </source>
</evidence>
<accession>A0A811UTF0</accession>
<protein>
    <submittedName>
        <fullName evidence="3">(Mediterranean fruit fly) hypothetical protein</fullName>
    </submittedName>
</protein>
<comment type="caution">
    <text evidence="3">The sequence shown here is derived from an EMBL/GenBank/DDBJ whole genome shotgun (WGS) entry which is preliminary data.</text>
</comment>
<evidence type="ECO:0000313" key="3">
    <source>
        <dbReference type="EMBL" id="CAD7001598.1"/>
    </source>
</evidence>
<proteinExistence type="predicted"/>
<sequence length="102" mass="11414">MNWSILKRHSTIGPPPVSMTYGTERGLLRSRGQYQNLMGREFPAERVMQKIDELAGEITNLKMSLTDIEKRVSVVENSCAKVSSLDGEPSSQRFKAAQSLQT</sequence>
<keyword evidence="1" id="KW-0175">Coiled coil</keyword>